<dbReference type="GO" id="GO:0006898">
    <property type="term" value="P:receptor-mediated endocytosis"/>
    <property type="evidence" value="ECO:0007669"/>
    <property type="project" value="TreeGrafter"/>
</dbReference>
<evidence type="ECO:0000256" key="2">
    <source>
        <dbReference type="ARBA" id="ARBA00021200"/>
    </source>
</evidence>
<dbReference type="EMBL" id="UYSL01020116">
    <property type="protein sequence ID" value="VDL72858.1"/>
    <property type="molecule type" value="Genomic_DNA"/>
</dbReference>
<dbReference type="Pfam" id="PF14828">
    <property type="entry name" value="Amnionless"/>
    <property type="match status" value="1"/>
</dbReference>
<evidence type="ECO:0000313" key="12">
    <source>
        <dbReference type="Proteomes" id="UP000271162"/>
    </source>
</evidence>
<protein>
    <recommendedName>
        <fullName evidence="2">Protein amnionless</fullName>
    </recommendedName>
</protein>
<dbReference type="GO" id="GO:0016324">
    <property type="term" value="C:apical plasma membrane"/>
    <property type="evidence" value="ECO:0007669"/>
    <property type="project" value="TreeGrafter"/>
</dbReference>
<organism evidence="13">
    <name type="scientific">Nippostrongylus brasiliensis</name>
    <name type="common">Rat hookworm</name>
    <dbReference type="NCBI Taxonomy" id="27835"/>
    <lineage>
        <taxon>Eukaryota</taxon>
        <taxon>Metazoa</taxon>
        <taxon>Ecdysozoa</taxon>
        <taxon>Nematoda</taxon>
        <taxon>Chromadorea</taxon>
        <taxon>Rhabditida</taxon>
        <taxon>Rhabditina</taxon>
        <taxon>Rhabditomorpha</taxon>
        <taxon>Strongyloidea</taxon>
        <taxon>Heligmosomidae</taxon>
        <taxon>Nippostrongylus</taxon>
    </lineage>
</organism>
<dbReference type="GO" id="GO:0030139">
    <property type="term" value="C:endocytic vesicle"/>
    <property type="evidence" value="ECO:0007669"/>
    <property type="project" value="TreeGrafter"/>
</dbReference>
<dbReference type="Proteomes" id="UP000271162">
    <property type="component" value="Unassembled WGS sequence"/>
</dbReference>
<dbReference type="PANTHER" id="PTHR14995:SF2">
    <property type="entry name" value="PROTEIN AMNIONLESS"/>
    <property type="match status" value="1"/>
</dbReference>
<evidence type="ECO:0000256" key="6">
    <source>
        <dbReference type="ARBA" id="ARBA00022729"/>
    </source>
</evidence>
<dbReference type="GO" id="GO:0015031">
    <property type="term" value="P:protein transport"/>
    <property type="evidence" value="ECO:0007669"/>
    <property type="project" value="UniProtKB-KW"/>
</dbReference>
<proteinExistence type="predicted"/>
<evidence type="ECO:0000256" key="5">
    <source>
        <dbReference type="ARBA" id="ARBA00022692"/>
    </source>
</evidence>
<keyword evidence="12" id="KW-1185">Reference proteome</keyword>
<evidence type="ECO:0000256" key="7">
    <source>
        <dbReference type="ARBA" id="ARBA00022927"/>
    </source>
</evidence>
<dbReference type="PANTHER" id="PTHR14995">
    <property type="entry name" value="AMNIONLESS"/>
    <property type="match status" value="1"/>
</dbReference>
<evidence type="ECO:0000256" key="4">
    <source>
        <dbReference type="ARBA" id="ARBA00022475"/>
    </source>
</evidence>
<sequence length="178" mass="20140">MKKYYMGLTGEILTFLLVLAITTSSTDARVFVFAASTRISHLSNWLNKDYPCQGDTIVFEENKKTVTFLDESVQVSSMLLPQVGAIIFGDDSVLGEKSRWQCTRRKSPENVFFQSASVFPGFSDPRSWLKDDKPLLHMDMVPGPKVSTPPEVDVSDTQTSPRVIRHLDVYREFTPWAL</sequence>
<keyword evidence="4" id="KW-1003">Cell membrane</keyword>
<feature type="signal peptide" evidence="10">
    <location>
        <begin position="1"/>
        <end position="28"/>
    </location>
</feature>
<evidence type="ECO:0000256" key="9">
    <source>
        <dbReference type="ARBA" id="ARBA00023136"/>
    </source>
</evidence>
<dbReference type="InterPro" id="IPR026112">
    <property type="entry name" value="AMN"/>
</dbReference>
<comment type="subcellular location">
    <subcellularLocation>
        <location evidence="1">Cell membrane</location>
        <topology evidence="1">Single-pass type I membrane protein</topology>
    </subcellularLocation>
</comment>
<feature type="chain" id="PRO_5043125087" description="Protein amnionless" evidence="10">
    <location>
        <begin position="29"/>
        <end position="178"/>
    </location>
</feature>
<evidence type="ECO:0000256" key="8">
    <source>
        <dbReference type="ARBA" id="ARBA00022989"/>
    </source>
</evidence>
<dbReference type="WBParaSite" id="NBR_0000926801-mRNA-1">
    <property type="protein sequence ID" value="NBR_0000926801-mRNA-1"/>
    <property type="gene ID" value="NBR_0000926801"/>
</dbReference>
<evidence type="ECO:0000256" key="10">
    <source>
        <dbReference type="SAM" id="SignalP"/>
    </source>
</evidence>
<keyword evidence="9" id="KW-0472">Membrane</keyword>
<name>A0A0N4Y107_NIPBR</name>
<keyword evidence="5" id="KW-0812">Transmembrane</keyword>
<accession>A0A0N4Y107</accession>
<reference evidence="11 12" key="2">
    <citation type="submission" date="2018-11" db="EMBL/GenBank/DDBJ databases">
        <authorList>
            <consortium name="Pathogen Informatics"/>
        </authorList>
    </citation>
    <scope>NUCLEOTIDE SEQUENCE [LARGE SCALE GENOMIC DNA]</scope>
</reference>
<gene>
    <name evidence="11" type="ORF">NBR_LOCUS9269</name>
</gene>
<evidence type="ECO:0000256" key="3">
    <source>
        <dbReference type="ARBA" id="ARBA00022448"/>
    </source>
</evidence>
<dbReference type="OMA" id="QCTRRKS"/>
<keyword evidence="7" id="KW-0653">Protein transport</keyword>
<evidence type="ECO:0000313" key="13">
    <source>
        <dbReference type="WBParaSite" id="NBR_0000926801-mRNA-1"/>
    </source>
</evidence>
<keyword evidence="8" id="KW-1133">Transmembrane helix</keyword>
<dbReference type="AlphaFoldDB" id="A0A0N4Y107"/>
<dbReference type="STRING" id="27835.A0A0N4Y107"/>
<evidence type="ECO:0000256" key="1">
    <source>
        <dbReference type="ARBA" id="ARBA00004251"/>
    </source>
</evidence>
<keyword evidence="3" id="KW-0813">Transport</keyword>
<evidence type="ECO:0000313" key="11">
    <source>
        <dbReference type="EMBL" id="VDL72858.1"/>
    </source>
</evidence>
<reference evidence="13" key="1">
    <citation type="submission" date="2017-02" db="UniProtKB">
        <authorList>
            <consortium name="WormBaseParasite"/>
        </authorList>
    </citation>
    <scope>IDENTIFICATION</scope>
</reference>
<keyword evidence="6 10" id="KW-0732">Signal</keyword>